<accession>A0ABU6J309</accession>
<keyword evidence="3" id="KW-0645">Protease</keyword>
<evidence type="ECO:0000259" key="7">
    <source>
        <dbReference type="Pfam" id="PF02099"/>
    </source>
</evidence>
<name>A0ABU6J309_9BURK</name>
<dbReference type="EC" id="3.4.19.12" evidence="2"/>
<dbReference type="Proteomes" id="UP001352263">
    <property type="component" value="Unassembled WGS sequence"/>
</dbReference>
<evidence type="ECO:0000256" key="1">
    <source>
        <dbReference type="ARBA" id="ARBA00000707"/>
    </source>
</evidence>
<gene>
    <name evidence="8" type="ORF">RY831_02565</name>
</gene>
<comment type="caution">
    <text evidence="8">The sequence shown here is derived from an EMBL/GenBank/DDBJ whole genome shotgun (WGS) entry which is preliminary data.</text>
</comment>
<reference evidence="8 9" key="1">
    <citation type="submission" date="2023-10" db="EMBL/GenBank/DDBJ databases">
        <title>Noviherbaspirillum sp. CPCC 100848 genome assembly.</title>
        <authorList>
            <person name="Li X.Y."/>
            <person name="Fang X.M."/>
        </authorList>
    </citation>
    <scope>NUCLEOTIDE SEQUENCE [LARGE SCALE GENOMIC DNA]</scope>
    <source>
        <strain evidence="8 9">CPCC 100848</strain>
    </source>
</reference>
<feature type="compositionally biased region" description="Pro residues" evidence="6">
    <location>
        <begin position="36"/>
        <end position="49"/>
    </location>
</feature>
<feature type="region of interest" description="Disordered" evidence="6">
    <location>
        <begin position="27"/>
        <end position="55"/>
    </location>
</feature>
<keyword evidence="4" id="KW-0833">Ubl conjugation pathway</keyword>
<dbReference type="Pfam" id="PF02099">
    <property type="entry name" value="Josephin"/>
    <property type="match status" value="1"/>
</dbReference>
<feature type="compositionally biased region" description="Low complexity" evidence="6">
    <location>
        <begin position="534"/>
        <end position="555"/>
    </location>
</feature>
<evidence type="ECO:0000256" key="6">
    <source>
        <dbReference type="SAM" id="MobiDB-lite"/>
    </source>
</evidence>
<evidence type="ECO:0000313" key="8">
    <source>
        <dbReference type="EMBL" id="MEC4718021.1"/>
    </source>
</evidence>
<evidence type="ECO:0000256" key="4">
    <source>
        <dbReference type="ARBA" id="ARBA00022786"/>
    </source>
</evidence>
<feature type="compositionally biased region" description="Basic and acidic residues" evidence="6">
    <location>
        <begin position="732"/>
        <end position="742"/>
    </location>
</feature>
<evidence type="ECO:0000313" key="9">
    <source>
        <dbReference type="Proteomes" id="UP001352263"/>
    </source>
</evidence>
<protein>
    <recommendedName>
        <fullName evidence="2">ubiquitinyl hydrolase 1</fullName>
        <ecNumber evidence="2">3.4.19.12</ecNumber>
    </recommendedName>
</protein>
<dbReference type="InterPro" id="IPR006155">
    <property type="entry name" value="Josephin"/>
</dbReference>
<evidence type="ECO:0000256" key="3">
    <source>
        <dbReference type="ARBA" id="ARBA00022670"/>
    </source>
</evidence>
<evidence type="ECO:0000256" key="2">
    <source>
        <dbReference type="ARBA" id="ARBA00012759"/>
    </source>
</evidence>
<organism evidence="8 9">
    <name type="scientific">Noviherbaspirillum album</name>
    <dbReference type="NCBI Taxonomy" id="3080276"/>
    <lineage>
        <taxon>Bacteria</taxon>
        <taxon>Pseudomonadati</taxon>
        <taxon>Pseudomonadota</taxon>
        <taxon>Betaproteobacteria</taxon>
        <taxon>Burkholderiales</taxon>
        <taxon>Oxalobacteraceae</taxon>
        <taxon>Noviherbaspirillum</taxon>
    </lineage>
</organism>
<feature type="domain" description="Josephin" evidence="7">
    <location>
        <begin position="346"/>
        <end position="501"/>
    </location>
</feature>
<comment type="catalytic activity">
    <reaction evidence="1">
        <text>Thiol-dependent hydrolysis of ester, thioester, amide, peptide and isopeptide bonds formed by the C-terminal Gly of ubiquitin (a 76-residue protein attached to proteins as an intracellular targeting signal).</text>
        <dbReference type="EC" id="3.4.19.12"/>
    </reaction>
</comment>
<feature type="region of interest" description="Disordered" evidence="6">
    <location>
        <begin position="524"/>
        <end position="559"/>
    </location>
</feature>
<dbReference type="RefSeq" id="WP_326504759.1">
    <property type="nucleotide sequence ID" value="NZ_JAWIIV010000001.1"/>
</dbReference>
<keyword evidence="9" id="KW-1185">Reference proteome</keyword>
<sequence>MELNARACHPHTPFTCSIAMQPFKLPSSGPYQPASSFPPQPARPAPPNQPSSGQPSIRRAVIALRGEQADHLNPHRFTIPDIVRAPRSEHAKPLTSEEVHRLLDGIPRAYNIRCTVDYHPESNAEGHPQGARTLTYLPERLNDKGRGVKVTAHINADNALAELEIRQLFTRTPALPGAPAEVVEGAIQGAGFQAAPTHRPGSAAAMHMRRTMEAPSGTGRHHASLPQVSGTQEEIDLVVADALSYSGLKHGDLTANQQHELSEAAAGPSQGRQDRINTVLTTIQVRRRMDEILRGPQTGQLTIAREDVNRYAGQFLDHYHTVRIEGARQGDPSLAALQVNVRMERQQGYSCAQHAINAALNGPFTALVELAAHEAHGESNRTNGREATIQAVEGKLKDMYQRGVFPETVIAHLQAAGIPVHSMNSIPVTSADGRLQADPEQMKFLDQLAIDRLILQTNTTVDDRAGISHYVAFHRYGEQWVLLDSLRTQPEFITPYQYLREVKADQFTAIWPQNVLELPEVQIPERETSDVPQAAAGSARSRSSSLSSAPPSEAGDTQLVAETENRLHRQNSIERVSEETLAFAQSRRRGKTSDFIKEHFAKKIAERNQAKSEQVPIDQDAATKYYEEWIEEKGRTRMPDNLREHNRQKQTERAKRLLGEDATSNDYKRLIKQRVAERRLGKGTTTADYDRFNRDKLAKKMFGEAATNTHYEKHIISTRAKRKLGEEATPADYKRHMKNELAKKRKSLNQSKEV</sequence>
<proteinExistence type="predicted"/>
<dbReference type="EMBL" id="JAWIIV010000001">
    <property type="protein sequence ID" value="MEC4718021.1"/>
    <property type="molecule type" value="Genomic_DNA"/>
</dbReference>
<keyword evidence="5" id="KW-0378">Hydrolase</keyword>
<evidence type="ECO:0000256" key="5">
    <source>
        <dbReference type="ARBA" id="ARBA00022801"/>
    </source>
</evidence>
<feature type="region of interest" description="Disordered" evidence="6">
    <location>
        <begin position="721"/>
        <end position="754"/>
    </location>
</feature>